<evidence type="ECO:0000313" key="2">
    <source>
        <dbReference type="EMBL" id="CAH2327701.1"/>
    </source>
</evidence>
<dbReference type="InterPro" id="IPR027893">
    <property type="entry name" value="GON7_meta"/>
</dbReference>
<dbReference type="Proteomes" id="UP001295444">
    <property type="component" value="Chromosome 13"/>
</dbReference>
<feature type="compositionally biased region" description="Acidic residues" evidence="1">
    <location>
        <begin position="62"/>
        <end position="82"/>
    </location>
</feature>
<evidence type="ECO:0000313" key="3">
    <source>
        <dbReference type="Proteomes" id="UP001295444"/>
    </source>
</evidence>
<organism evidence="2 3">
    <name type="scientific">Pelobates cultripes</name>
    <name type="common">Western spadefoot toad</name>
    <dbReference type="NCBI Taxonomy" id="61616"/>
    <lineage>
        <taxon>Eukaryota</taxon>
        <taxon>Metazoa</taxon>
        <taxon>Chordata</taxon>
        <taxon>Craniata</taxon>
        <taxon>Vertebrata</taxon>
        <taxon>Euteleostomi</taxon>
        <taxon>Amphibia</taxon>
        <taxon>Batrachia</taxon>
        <taxon>Anura</taxon>
        <taxon>Pelobatoidea</taxon>
        <taxon>Pelobatidae</taxon>
        <taxon>Pelobates</taxon>
    </lineage>
</organism>
<name>A0AAD1TI50_PELCU</name>
<accession>A0AAD1TI50</accession>
<dbReference type="Pfam" id="PF15387">
    <property type="entry name" value="DUF4611"/>
    <property type="match status" value="1"/>
</dbReference>
<feature type="region of interest" description="Disordered" evidence="1">
    <location>
        <begin position="51"/>
        <end position="101"/>
    </location>
</feature>
<keyword evidence="3" id="KW-1185">Reference proteome</keyword>
<gene>
    <name evidence="2" type="ORF">PECUL_23A047296</name>
</gene>
<proteinExistence type="predicted"/>
<evidence type="ECO:0000256" key="1">
    <source>
        <dbReference type="SAM" id="MobiDB-lite"/>
    </source>
</evidence>
<dbReference type="GO" id="GO:0000408">
    <property type="term" value="C:EKC/KEOPS complex"/>
    <property type="evidence" value="ECO:0007669"/>
    <property type="project" value="InterPro"/>
</dbReference>
<protein>
    <submittedName>
        <fullName evidence="2">Uncharacterized protein</fullName>
    </submittedName>
</protein>
<dbReference type="PANTHER" id="PTHR37363">
    <property type="entry name" value="EKC/KEOPS COMPLEX SUBUNIT GON7"/>
    <property type="match status" value="1"/>
</dbReference>
<dbReference type="EMBL" id="OW240924">
    <property type="protein sequence ID" value="CAH2327701.1"/>
    <property type="molecule type" value="Genomic_DNA"/>
</dbReference>
<reference evidence="2" key="1">
    <citation type="submission" date="2022-03" db="EMBL/GenBank/DDBJ databases">
        <authorList>
            <person name="Alioto T."/>
            <person name="Alioto T."/>
            <person name="Gomez Garrido J."/>
        </authorList>
    </citation>
    <scope>NUCLEOTIDE SEQUENCE</scope>
</reference>
<dbReference type="AlphaFoldDB" id="A0AAD1TI50"/>
<dbReference type="PANTHER" id="PTHR37363:SF1">
    <property type="entry name" value="EKC_KEOPS COMPLEX SUBUNIT GON7"/>
    <property type="match status" value="1"/>
</dbReference>
<sequence length="101" mass="11437">MELFAELIARDDTRRPFRVSCERSLPGLLRGLEQLKEAVSAELSELVLLEKGDKTSANCEQESADEEDDNDDDDDEEEEDEIENKTSPNGPPAKRTKTRQQ</sequence>